<evidence type="ECO:0000313" key="3">
    <source>
        <dbReference type="Proteomes" id="UP000076154"/>
    </source>
</evidence>
<reference evidence="2" key="1">
    <citation type="submission" date="2018-04" db="EMBL/GenBank/DDBJ databases">
        <title>Whole genome sequencing of Hypsizygus marmoreus.</title>
        <authorList>
            <person name="Choi I.-G."/>
            <person name="Min B."/>
            <person name="Kim J.-G."/>
            <person name="Kim S."/>
            <person name="Oh Y.-L."/>
            <person name="Kong W.-S."/>
            <person name="Park H."/>
            <person name="Jeong J."/>
            <person name="Song E.-S."/>
        </authorList>
    </citation>
    <scope>NUCLEOTIDE SEQUENCE [LARGE SCALE GENOMIC DNA]</scope>
    <source>
        <strain evidence="2">51987-8</strain>
    </source>
</reference>
<organism evidence="2 3">
    <name type="scientific">Hypsizygus marmoreus</name>
    <name type="common">White beech mushroom</name>
    <name type="synonym">Agaricus marmoreus</name>
    <dbReference type="NCBI Taxonomy" id="39966"/>
    <lineage>
        <taxon>Eukaryota</taxon>
        <taxon>Fungi</taxon>
        <taxon>Dikarya</taxon>
        <taxon>Basidiomycota</taxon>
        <taxon>Agaricomycotina</taxon>
        <taxon>Agaricomycetes</taxon>
        <taxon>Agaricomycetidae</taxon>
        <taxon>Agaricales</taxon>
        <taxon>Tricholomatineae</taxon>
        <taxon>Lyophyllaceae</taxon>
        <taxon>Hypsizygus</taxon>
    </lineage>
</organism>
<feature type="compositionally biased region" description="Acidic residues" evidence="1">
    <location>
        <begin position="7"/>
        <end position="20"/>
    </location>
</feature>
<feature type="compositionally biased region" description="Polar residues" evidence="1">
    <location>
        <begin position="36"/>
        <end position="62"/>
    </location>
</feature>
<name>A0A369JQY4_HYPMA</name>
<protein>
    <submittedName>
        <fullName evidence="2">Uncharacterized protein</fullName>
    </submittedName>
</protein>
<gene>
    <name evidence="2" type="ORF">Hypma_011102</name>
</gene>
<dbReference type="AlphaFoldDB" id="A0A369JQY4"/>
<feature type="region of interest" description="Disordered" evidence="1">
    <location>
        <begin position="1"/>
        <end position="62"/>
    </location>
</feature>
<proteinExistence type="predicted"/>
<dbReference type="InParanoid" id="A0A369JQY4"/>
<dbReference type="Proteomes" id="UP000076154">
    <property type="component" value="Unassembled WGS sequence"/>
</dbReference>
<accession>A0A369JQY4</accession>
<evidence type="ECO:0000256" key="1">
    <source>
        <dbReference type="SAM" id="MobiDB-lite"/>
    </source>
</evidence>
<sequence length="62" mass="7107">MEAGGNSEEDEDVNDSDEDAERVSWSHIWRPKAWELTQTTYSGSSYVRQKNMKSKNTPNGKQ</sequence>
<comment type="caution">
    <text evidence="2">The sequence shown here is derived from an EMBL/GenBank/DDBJ whole genome shotgun (WGS) entry which is preliminary data.</text>
</comment>
<dbReference type="EMBL" id="LUEZ02000053">
    <property type="protein sequence ID" value="RDB22093.1"/>
    <property type="molecule type" value="Genomic_DNA"/>
</dbReference>
<evidence type="ECO:0000313" key="2">
    <source>
        <dbReference type="EMBL" id="RDB22093.1"/>
    </source>
</evidence>
<keyword evidence="3" id="KW-1185">Reference proteome</keyword>